<organism evidence="1 2">
    <name type="scientific">Phytophthora aleatoria</name>
    <dbReference type="NCBI Taxonomy" id="2496075"/>
    <lineage>
        <taxon>Eukaryota</taxon>
        <taxon>Sar</taxon>
        <taxon>Stramenopiles</taxon>
        <taxon>Oomycota</taxon>
        <taxon>Peronosporomycetes</taxon>
        <taxon>Peronosporales</taxon>
        <taxon>Peronosporaceae</taxon>
        <taxon>Phytophthora</taxon>
    </lineage>
</organism>
<dbReference type="AlphaFoldDB" id="A0A8J5M7L6"/>
<proteinExistence type="predicted"/>
<sequence>MEPSKVNLFMLFGRQTINIRDTAGSLFRRMRLTKTSRSSKHIRLATKKFGRAHRICANDIVANAMQVAGDRIVCVPPAVVYQ</sequence>
<comment type="caution">
    <text evidence="1">The sequence shown here is derived from an EMBL/GenBank/DDBJ whole genome shotgun (WGS) entry which is preliminary data.</text>
</comment>
<protein>
    <submittedName>
        <fullName evidence="1">Uncharacterized protein</fullName>
    </submittedName>
</protein>
<dbReference type="Proteomes" id="UP000709295">
    <property type="component" value="Unassembled WGS sequence"/>
</dbReference>
<reference evidence="1" key="1">
    <citation type="submission" date="2021-01" db="EMBL/GenBank/DDBJ databases">
        <title>Phytophthora aleatoria, a newly-described species from Pinus radiata is distinct from Phytophthora cactorum isolates based on comparative genomics.</title>
        <authorList>
            <person name="Mcdougal R."/>
            <person name="Panda P."/>
            <person name="Williams N."/>
            <person name="Studholme D.J."/>
        </authorList>
    </citation>
    <scope>NUCLEOTIDE SEQUENCE</scope>
    <source>
        <strain evidence="1">NZFS 4037</strain>
    </source>
</reference>
<keyword evidence="2" id="KW-1185">Reference proteome</keyword>
<name>A0A8J5M7L6_9STRA</name>
<dbReference type="EMBL" id="JAENGY010000417">
    <property type="protein sequence ID" value="KAG6963475.1"/>
    <property type="molecule type" value="Genomic_DNA"/>
</dbReference>
<evidence type="ECO:0000313" key="2">
    <source>
        <dbReference type="Proteomes" id="UP000709295"/>
    </source>
</evidence>
<evidence type="ECO:0000313" key="1">
    <source>
        <dbReference type="EMBL" id="KAG6963475.1"/>
    </source>
</evidence>
<accession>A0A8J5M7L6</accession>
<gene>
    <name evidence="1" type="ORF">JG688_00008125</name>
</gene>